<feature type="region of interest" description="Disordered" evidence="1">
    <location>
        <begin position="150"/>
        <end position="248"/>
    </location>
</feature>
<evidence type="ECO:0000313" key="3">
    <source>
        <dbReference type="Proteomes" id="UP000604046"/>
    </source>
</evidence>
<evidence type="ECO:0000313" key="2">
    <source>
        <dbReference type="EMBL" id="CAE7033615.1"/>
    </source>
</evidence>
<dbReference type="Proteomes" id="UP000604046">
    <property type="component" value="Unassembled WGS sequence"/>
</dbReference>
<feature type="compositionally biased region" description="Basic and acidic residues" evidence="1">
    <location>
        <begin position="54"/>
        <end position="70"/>
    </location>
</feature>
<dbReference type="OrthoDB" id="10680865at2759"/>
<dbReference type="EMBL" id="CAJNDS010000247">
    <property type="protein sequence ID" value="CAE7033615.1"/>
    <property type="molecule type" value="Genomic_DNA"/>
</dbReference>
<feature type="compositionally biased region" description="Basic and acidic residues" evidence="1">
    <location>
        <begin position="229"/>
        <end position="248"/>
    </location>
</feature>
<comment type="caution">
    <text evidence="2">The sequence shown here is derived from an EMBL/GenBank/DDBJ whole genome shotgun (WGS) entry which is preliminary data.</text>
</comment>
<accession>A0A812IHB6</accession>
<organism evidence="2 3">
    <name type="scientific">Symbiodinium natans</name>
    <dbReference type="NCBI Taxonomy" id="878477"/>
    <lineage>
        <taxon>Eukaryota</taxon>
        <taxon>Sar</taxon>
        <taxon>Alveolata</taxon>
        <taxon>Dinophyceae</taxon>
        <taxon>Suessiales</taxon>
        <taxon>Symbiodiniaceae</taxon>
        <taxon>Symbiodinium</taxon>
    </lineage>
</organism>
<feature type="compositionally biased region" description="Pro residues" evidence="1">
    <location>
        <begin position="200"/>
        <end position="214"/>
    </location>
</feature>
<dbReference type="AlphaFoldDB" id="A0A812IHB6"/>
<reference evidence="2" key="1">
    <citation type="submission" date="2021-02" db="EMBL/GenBank/DDBJ databases">
        <authorList>
            <person name="Dougan E. K."/>
            <person name="Rhodes N."/>
            <person name="Thang M."/>
            <person name="Chan C."/>
        </authorList>
    </citation>
    <scope>NUCLEOTIDE SEQUENCE</scope>
</reference>
<name>A0A812IHB6_9DINO</name>
<sequence>MDTAIQALTFECQTLHKSLPRITPAPASMASACQVAEGAVSARRSSSLPPPQHQELRGHVNTDPTRKTSEEAAFVAAKARSHHSQRCPSSHSHRNHHSSHSSHGHHNQHIHHNQCNPHGGAIASAEQHKARQNPIMGADRSNQCQLLHSYQPSQEQRSSHFRPLGNAVHGGAVGHPTQHDCLNPPQPPPQHAWDAARMPLSPPASTPRVVPPPAGHCQVTGPPASLPRDSSDFPRSQHTDVQSHHPDPDVIKRLEARTAALFWLDSTACFILQGLGRPRVSNRSKLTQQPGEET</sequence>
<keyword evidence="3" id="KW-1185">Reference proteome</keyword>
<feature type="compositionally biased region" description="Basic residues" evidence="1">
    <location>
        <begin position="79"/>
        <end position="112"/>
    </location>
</feature>
<feature type="region of interest" description="Disordered" evidence="1">
    <location>
        <begin position="41"/>
        <end position="120"/>
    </location>
</feature>
<protein>
    <submittedName>
        <fullName evidence="2">Uncharacterized protein</fullName>
    </submittedName>
</protein>
<evidence type="ECO:0000256" key="1">
    <source>
        <dbReference type="SAM" id="MobiDB-lite"/>
    </source>
</evidence>
<gene>
    <name evidence="2" type="ORF">SNAT2548_LOCUS4017</name>
</gene>
<proteinExistence type="predicted"/>